<evidence type="ECO:0000313" key="2">
    <source>
        <dbReference type="Proteomes" id="UP000527616"/>
    </source>
</evidence>
<evidence type="ECO:0000313" key="1">
    <source>
        <dbReference type="EMBL" id="NYI71909.1"/>
    </source>
</evidence>
<keyword evidence="2" id="KW-1185">Reference proteome</keyword>
<dbReference type="EMBL" id="JACBZS010000001">
    <property type="protein sequence ID" value="NYI71909.1"/>
    <property type="molecule type" value="Genomic_DNA"/>
</dbReference>
<dbReference type="Proteomes" id="UP000527616">
    <property type="component" value="Unassembled WGS sequence"/>
</dbReference>
<organism evidence="1 2">
    <name type="scientific">Naumannella cuiyingiana</name>
    <dbReference type="NCBI Taxonomy" id="1347891"/>
    <lineage>
        <taxon>Bacteria</taxon>
        <taxon>Bacillati</taxon>
        <taxon>Actinomycetota</taxon>
        <taxon>Actinomycetes</taxon>
        <taxon>Propionibacteriales</taxon>
        <taxon>Propionibacteriaceae</taxon>
        <taxon>Naumannella</taxon>
    </lineage>
</organism>
<dbReference type="InterPro" id="IPR023214">
    <property type="entry name" value="HAD_sf"/>
</dbReference>
<gene>
    <name evidence="1" type="ORF">GGQ54_002469</name>
</gene>
<dbReference type="InterPro" id="IPR036412">
    <property type="entry name" value="HAD-like_sf"/>
</dbReference>
<protein>
    <submittedName>
        <fullName evidence="1">Phosphoserine phosphatase</fullName>
    </submittedName>
</protein>
<dbReference type="AlphaFoldDB" id="A0A7Z0DAD0"/>
<reference evidence="1 2" key="1">
    <citation type="submission" date="2020-07" db="EMBL/GenBank/DDBJ databases">
        <title>Sequencing the genomes of 1000 actinobacteria strains.</title>
        <authorList>
            <person name="Klenk H.-P."/>
        </authorList>
    </citation>
    <scope>NUCLEOTIDE SEQUENCE [LARGE SCALE GENOMIC DNA]</scope>
    <source>
        <strain evidence="1 2">DSM 103164</strain>
    </source>
</reference>
<accession>A0A7Z0DAD0</accession>
<dbReference type="Gene3D" id="3.40.50.1000">
    <property type="entry name" value="HAD superfamily/HAD-like"/>
    <property type="match status" value="1"/>
</dbReference>
<comment type="caution">
    <text evidence="1">The sequence shown here is derived from an EMBL/GenBank/DDBJ whole genome shotgun (WGS) entry which is preliminary data.</text>
</comment>
<dbReference type="Pfam" id="PF12710">
    <property type="entry name" value="HAD"/>
    <property type="match status" value="1"/>
</dbReference>
<sequence length="140" mass="15723">MQTATDEDGDHRLVIDDLDGVITRRDTFTALVIRRLRRAPLRLLRATMAAMPMLRGDVATRHEAAQRVAEIAMTGLREREYIAEARAFGKRIAGDPCWIRPWAVDRLRRQHAKGARIVVATATERSLAAALLDHAAVPYE</sequence>
<name>A0A7Z0DAD0_9ACTN</name>
<proteinExistence type="predicted"/>
<dbReference type="SUPFAM" id="SSF56784">
    <property type="entry name" value="HAD-like"/>
    <property type="match status" value="1"/>
</dbReference>
<dbReference type="RefSeq" id="WP_218843860.1">
    <property type="nucleotide sequence ID" value="NZ_JACBZS010000001.1"/>
</dbReference>